<feature type="transmembrane region" description="Helical" evidence="2">
    <location>
        <begin position="698"/>
        <end position="724"/>
    </location>
</feature>
<keyword evidence="4" id="KW-1185">Reference proteome</keyword>
<evidence type="ECO:0000313" key="3">
    <source>
        <dbReference type="EMBL" id="QTX03686.1"/>
    </source>
</evidence>
<feature type="region of interest" description="Disordered" evidence="1">
    <location>
        <begin position="843"/>
        <end position="866"/>
    </location>
</feature>
<gene>
    <name evidence="3" type="ORF">G127AT_10100</name>
</gene>
<protein>
    <submittedName>
        <fullName evidence="3">Uncharacterized protein</fullName>
    </submittedName>
</protein>
<keyword evidence="2" id="KW-0812">Transmembrane</keyword>
<sequence length="866" mass="89050">MSRAGTVGRPGEPARPAPPGAFRRFARDRGHIAVTGALALAGLLVGLLPAGFGWALHGADAERGPYDLIVTAGAEEVEASASEDAPTGGADATDPFPGGLIPPGFVTGHRLSLEALEQIRGVKGVEVAAPIGTLLAPVSNWVQPQFVAAADVGNTEPNPQAFRAVIETYADDGTGERMVDRAVATLSLDRSEVPGRVLPPEEAGEGTCTVDGVVVDIQSAAAEPCRTMPYDHLIMSIENSSATATYTTNATSDAGTLQFSLSMLPGRATWAAVIDPVAEAALLGEPGPLQSLIDFEAARDAGDLRPWVLAMGGEQRDGLIAYLDEAEEAGAASWPGWLDSMLPVLTLESAAPGTLRQRIGIEPLGPAPVDAGGNMRVWDMGDAPATGPMQWTDIPLDDRVSTFKATDPVVRPWPDAPAEPPADRDVPVWMTGIDGRPMPAAPPVIDDAGHRAPAQYFRLPATIANSSDPTETADAADDAAIAGYLTTDPRASRLSSGSEMRLPVDAGSVDPETLAIDGALAGGRTLVADADGEPIDPVRLRSSLTGVGAGDGEPGLIVSFDALGSMLPRDPIHAVRVRVAGADAGRPAAVRAIEQTATRLERAGFVVTPAAGMREIEREYVLDGYRDADGIRTLGTVQERWTELAATDAAPGPLVQGTAWLAAAAALVGLAAFEFAGLRRRRDEALVLRSLGHPAANVFWWFAGPAAITFGAALLVSQAALAIARAAWASTIAETLAAGALVIGGASAAASVVGPEWMPGRTATRVLGALRHPLAAVVAGTVLLLAALAAATALTVAEVRAAGAAFFADAPADPYYLVPLALALLAAAVGAALALRGRAAGRREARRRADPREPGRAGDVTEAAGS</sequence>
<organism evidence="3 4">
    <name type="scientific">Agromyces archimandritae</name>
    <dbReference type="NCBI Taxonomy" id="2781962"/>
    <lineage>
        <taxon>Bacteria</taxon>
        <taxon>Bacillati</taxon>
        <taxon>Actinomycetota</taxon>
        <taxon>Actinomycetes</taxon>
        <taxon>Micrococcales</taxon>
        <taxon>Microbacteriaceae</taxon>
        <taxon>Agromyces</taxon>
    </lineage>
</organism>
<dbReference type="RefSeq" id="WP_210896524.1">
    <property type="nucleotide sequence ID" value="NZ_CP071696.1"/>
</dbReference>
<evidence type="ECO:0000256" key="2">
    <source>
        <dbReference type="SAM" id="Phobius"/>
    </source>
</evidence>
<name>A0A975FKS9_9MICO</name>
<dbReference type="EMBL" id="CP071696">
    <property type="protein sequence ID" value="QTX03686.1"/>
    <property type="molecule type" value="Genomic_DNA"/>
</dbReference>
<proteinExistence type="predicted"/>
<keyword evidence="2" id="KW-0472">Membrane</keyword>
<dbReference type="AlphaFoldDB" id="A0A975FKS9"/>
<evidence type="ECO:0000313" key="4">
    <source>
        <dbReference type="Proteomes" id="UP000671914"/>
    </source>
</evidence>
<dbReference type="KEGG" id="aarc:G127AT_10100"/>
<reference evidence="3" key="1">
    <citation type="submission" date="2021-03" db="EMBL/GenBank/DDBJ databases">
        <title>Agromyces archimandritus sp. nov., isolated from the cockroach Archimandrita tessellata.</title>
        <authorList>
            <person name="Guzman J."/>
            <person name="Ortuzar M."/>
            <person name="Poehlein A."/>
            <person name="Daniel R."/>
            <person name="Trujillo M."/>
            <person name="Vilcinskas A."/>
        </authorList>
    </citation>
    <scope>NUCLEOTIDE SEQUENCE</scope>
    <source>
        <strain evidence="3">G127AT</strain>
    </source>
</reference>
<feature type="region of interest" description="Disordered" evidence="1">
    <location>
        <begin position="1"/>
        <end position="20"/>
    </location>
</feature>
<dbReference type="Proteomes" id="UP000671914">
    <property type="component" value="Chromosome"/>
</dbReference>
<feature type="transmembrane region" description="Helical" evidence="2">
    <location>
        <begin position="659"/>
        <end position="678"/>
    </location>
</feature>
<feature type="compositionally biased region" description="Basic and acidic residues" evidence="1">
    <location>
        <begin position="843"/>
        <end position="856"/>
    </location>
</feature>
<feature type="transmembrane region" description="Helical" evidence="2">
    <location>
        <begin position="736"/>
        <end position="753"/>
    </location>
</feature>
<feature type="region of interest" description="Disordered" evidence="1">
    <location>
        <begin position="77"/>
        <end position="99"/>
    </location>
</feature>
<feature type="transmembrane region" description="Helical" evidence="2">
    <location>
        <begin position="774"/>
        <end position="796"/>
    </location>
</feature>
<feature type="transmembrane region" description="Helical" evidence="2">
    <location>
        <begin position="32"/>
        <end position="56"/>
    </location>
</feature>
<evidence type="ECO:0000256" key="1">
    <source>
        <dbReference type="SAM" id="MobiDB-lite"/>
    </source>
</evidence>
<keyword evidence="2" id="KW-1133">Transmembrane helix</keyword>
<feature type="transmembrane region" description="Helical" evidence="2">
    <location>
        <begin position="816"/>
        <end position="837"/>
    </location>
</feature>
<accession>A0A975FKS9</accession>